<dbReference type="AlphaFoldDB" id="A0A8D8R2C7"/>
<accession>A0A8D8R2C7</accession>
<feature type="region of interest" description="Disordered" evidence="1">
    <location>
        <begin position="45"/>
        <end position="103"/>
    </location>
</feature>
<dbReference type="EMBL" id="HBUF01125135">
    <property type="protein sequence ID" value="CAG6643003.1"/>
    <property type="molecule type" value="Transcribed_RNA"/>
</dbReference>
<evidence type="ECO:0000256" key="1">
    <source>
        <dbReference type="SAM" id="MobiDB-lite"/>
    </source>
</evidence>
<evidence type="ECO:0000313" key="2">
    <source>
        <dbReference type="EMBL" id="CAG6642999.1"/>
    </source>
</evidence>
<dbReference type="EMBL" id="HBUF01125133">
    <property type="protein sequence ID" value="CAG6642995.1"/>
    <property type="molecule type" value="Transcribed_RNA"/>
</dbReference>
<dbReference type="EMBL" id="HBUF01125134">
    <property type="protein sequence ID" value="CAG6642999.1"/>
    <property type="molecule type" value="Transcribed_RNA"/>
</dbReference>
<name>A0A8D8R2C7_9HEMI</name>
<feature type="compositionally biased region" description="Basic and acidic residues" evidence="1">
    <location>
        <begin position="89"/>
        <end position="103"/>
    </location>
</feature>
<sequence length="103" mass="12079">MQDYPDTPEKKERKDNLAELDRKETQVCVQTQIFYSIRVIEALMEPKESQEPQDQRENKGLLDTKDTKVTVDLQEPQDSQVLWGQEDSQDPKEIREKWGPSDS</sequence>
<organism evidence="2">
    <name type="scientific">Cacopsylla melanoneura</name>
    <dbReference type="NCBI Taxonomy" id="428564"/>
    <lineage>
        <taxon>Eukaryota</taxon>
        <taxon>Metazoa</taxon>
        <taxon>Ecdysozoa</taxon>
        <taxon>Arthropoda</taxon>
        <taxon>Hexapoda</taxon>
        <taxon>Insecta</taxon>
        <taxon>Pterygota</taxon>
        <taxon>Neoptera</taxon>
        <taxon>Paraneoptera</taxon>
        <taxon>Hemiptera</taxon>
        <taxon>Sternorrhyncha</taxon>
        <taxon>Psylloidea</taxon>
        <taxon>Psyllidae</taxon>
        <taxon>Psyllinae</taxon>
        <taxon>Cacopsylla</taxon>
    </lineage>
</organism>
<reference evidence="2" key="1">
    <citation type="submission" date="2021-05" db="EMBL/GenBank/DDBJ databases">
        <authorList>
            <person name="Alioto T."/>
            <person name="Alioto T."/>
            <person name="Gomez Garrido J."/>
        </authorList>
    </citation>
    <scope>NUCLEOTIDE SEQUENCE</scope>
</reference>
<proteinExistence type="predicted"/>
<protein>
    <submittedName>
        <fullName evidence="2">Uncharacterized protein</fullName>
    </submittedName>
</protein>
<feature type="compositionally biased region" description="Basic and acidic residues" evidence="1">
    <location>
        <begin position="45"/>
        <end position="69"/>
    </location>
</feature>